<name>A0A848KJT0_9NOCA</name>
<accession>A0A848KJT0</accession>
<gene>
    <name evidence="2" type="ORF">FGL95_18040</name>
</gene>
<evidence type="ECO:0000256" key="1">
    <source>
        <dbReference type="SAM" id="Phobius"/>
    </source>
</evidence>
<sequence length="147" mass="15411">MPDAALVAQPPRTVVRAFRMIVVALLAGVAEATVREGLTPSLGLGIRVAVYAAVFAVAIRMRAGDRWARTALAIGLGTVGLASLLAEPMAATLSANGFGELVDDLTAQSVAIGVARFVHVVAVIVALVSMYQRDARRYFRTPALRPA</sequence>
<feature type="transmembrane region" description="Helical" evidence="1">
    <location>
        <begin position="42"/>
        <end position="59"/>
    </location>
</feature>
<feature type="transmembrane region" description="Helical" evidence="1">
    <location>
        <begin position="71"/>
        <end position="90"/>
    </location>
</feature>
<organism evidence="2 3">
    <name type="scientific">Antrihabitans stalactiti</name>
    <dbReference type="NCBI Taxonomy" id="2584121"/>
    <lineage>
        <taxon>Bacteria</taxon>
        <taxon>Bacillati</taxon>
        <taxon>Actinomycetota</taxon>
        <taxon>Actinomycetes</taxon>
        <taxon>Mycobacteriales</taxon>
        <taxon>Nocardiaceae</taxon>
        <taxon>Antrihabitans</taxon>
    </lineage>
</organism>
<proteinExistence type="predicted"/>
<protein>
    <submittedName>
        <fullName evidence="2">Uncharacterized protein</fullName>
    </submittedName>
</protein>
<dbReference type="RefSeq" id="WP_169589385.1">
    <property type="nucleotide sequence ID" value="NZ_VCQU01000006.1"/>
</dbReference>
<keyword evidence="3" id="KW-1185">Reference proteome</keyword>
<reference evidence="2 3" key="2">
    <citation type="submission" date="2020-06" db="EMBL/GenBank/DDBJ databases">
        <title>Antribacter stalactiti gen. nov., sp. nov., a new member of the family Nacardiaceae isolated from a cave.</title>
        <authorList>
            <person name="Kim I.S."/>
        </authorList>
    </citation>
    <scope>NUCLEOTIDE SEQUENCE [LARGE SCALE GENOMIC DNA]</scope>
    <source>
        <strain evidence="2 3">YC2-7</strain>
    </source>
</reference>
<keyword evidence="1" id="KW-1133">Transmembrane helix</keyword>
<dbReference type="Proteomes" id="UP000535543">
    <property type="component" value="Unassembled WGS sequence"/>
</dbReference>
<reference evidence="2 3" key="1">
    <citation type="submission" date="2019-05" db="EMBL/GenBank/DDBJ databases">
        <authorList>
            <person name="Lee S.D."/>
        </authorList>
    </citation>
    <scope>NUCLEOTIDE SEQUENCE [LARGE SCALE GENOMIC DNA]</scope>
    <source>
        <strain evidence="2 3">YC2-7</strain>
    </source>
</reference>
<dbReference type="EMBL" id="VCQU01000006">
    <property type="protein sequence ID" value="NMN96942.1"/>
    <property type="molecule type" value="Genomic_DNA"/>
</dbReference>
<dbReference type="AlphaFoldDB" id="A0A848KJT0"/>
<comment type="caution">
    <text evidence="2">The sequence shown here is derived from an EMBL/GenBank/DDBJ whole genome shotgun (WGS) entry which is preliminary data.</text>
</comment>
<keyword evidence="1" id="KW-0472">Membrane</keyword>
<evidence type="ECO:0000313" key="3">
    <source>
        <dbReference type="Proteomes" id="UP000535543"/>
    </source>
</evidence>
<evidence type="ECO:0000313" key="2">
    <source>
        <dbReference type="EMBL" id="NMN96942.1"/>
    </source>
</evidence>
<keyword evidence="1" id="KW-0812">Transmembrane</keyword>
<feature type="transmembrane region" description="Helical" evidence="1">
    <location>
        <begin position="110"/>
        <end position="131"/>
    </location>
</feature>